<evidence type="ECO:0000313" key="3">
    <source>
        <dbReference type="EMBL" id="CAG9129436.1"/>
    </source>
</evidence>
<gene>
    <name evidence="3" type="ORF">PLXY2_LOCUS9518</name>
</gene>
<reference evidence="3" key="1">
    <citation type="submission" date="2020-11" db="EMBL/GenBank/DDBJ databases">
        <authorList>
            <person name="Whiteford S."/>
        </authorList>
    </citation>
    <scope>NUCLEOTIDE SEQUENCE</scope>
</reference>
<sequence>MSVMWTRPLVMCKRDWDRLQRWSDMDKEDPEIIRKREYLQFLADQSKAMTKTWPNSLENVNRRNEEARRARYAAAEEANAKFYRQYVKRMKQQQQRLMHSARDTIFKNKDAPKLLLSAVIESVVQKERSEQVKFNNERRREANERKAKDEADIYSKAKHWHEENEEQRRRRFLANKEHQRELAEQIKEISDKNRRQYEEELSQQQEDNVKANLEIEAIREFEENLKAEEKARLHRATQQSLAERAGARAEAAARGRLQEQLQEALRRARARVQDRQRATERMIKEEKTKITRNITAALQSTEGERDAKEQASRDRAVKEKIALEDARAAAATQKQLQLRAERAAAHAQYLRDDAERIREVGAARQWEMLNRYKNNEVYEEFCEKQRHTKDKNTEEYRNTLIKQWQEREARDKAERDATRRFYGELAVKKMRAADNKLLTHAAALVEEARRHERPTFPIERAVQRYCLMNRLLPMPDLPSSQQEHFPRYRTVDLTKPDPDYKEPPSPPAPTDEAGASHGDLVSNIVDESTGKPPQEPQKVTSDEMWKTVGRRHGLGDIRKDSAYQESQGKTKKDSTQEQDYKRQGRANGMQQKYDLGCKCSSGK</sequence>
<keyword evidence="1" id="KW-0175">Coiled coil</keyword>
<evidence type="ECO:0000256" key="2">
    <source>
        <dbReference type="SAM" id="MobiDB-lite"/>
    </source>
</evidence>
<dbReference type="Proteomes" id="UP000653454">
    <property type="component" value="Unassembled WGS sequence"/>
</dbReference>
<dbReference type="EMBL" id="CAJHNJ030000038">
    <property type="protein sequence ID" value="CAG9129436.1"/>
    <property type="molecule type" value="Genomic_DNA"/>
</dbReference>
<accession>A0A8S4FN61</accession>
<feature type="region of interest" description="Disordered" evidence="2">
    <location>
        <begin position="491"/>
        <end position="603"/>
    </location>
</feature>
<dbReference type="PANTHER" id="PTHR39944">
    <property type="match status" value="1"/>
</dbReference>
<evidence type="ECO:0000256" key="1">
    <source>
        <dbReference type="SAM" id="Coils"/>
    </source>
</evidence>
<comment type="caution">
    <text evidence="3">The sequence shown here is derived from an EMBL/GenBank/DDBJ whole genome shotgun (WGS) entry which is preliminary data.</text>
</comment>
<keyword evidence="4" id="KW-1185">Reference proteome</keyword>
<feature type="compositionally biased region" description="Basic and acidic residues" evidence="2">
    <location>
        <begin position="491"/>
        <end position="502"/>
    </location>
</feature>
<name>A0A8S4FN61_PLUXY</name>
<evidence type="ECO:0000313" key="4">
    <source>
        <dbReference type="Proteomes" id="UP000653454"/>
    </source>
</evidence>
<feature type="coiled-coil region" evidence="1">
    <location>
        <begin position="175"/>
        <end position="278"/>
    </location>
</feature>
<dbReference type="AlphaFoldDB" id="A0A8S4FN61"/>
<proteinExistence type="predicted"/>
<organism evidence="3 4">
    <name type="scientific">Plutella xylostella</name>
    <name type="common">Diamondback moth</name>
    <name type="synonym">Plutella maculipennis</name>
    <dbReference type="NCBI Taxonomy" id="51655"/>
    <lineage>
        <taxon>Eukaryota</taxon>
        <taxon>Metazoa</taxon>
        <taxon>Ecdysozoa</taxon>
        <taxon>Arthropoda</taxon>
        <taxon>Hexapoda</taxon>
        <taxon>Insecta</taxon>
        <taxon>Pterygota</taxon>
        <taxon>Neoptera</taxon>
        <taxon>Endopterygota</taxon>
        <taxon>Lepidoptera</taxon>
        <taxon>Glossata</taxon>
        <taxon>Ditrysia</taxon>
        <taxon>Yponomeutoidea</taxon>
        <taxon>Plutellidae</taxon>
        <taxon>Plutella</taxon>
    </lineage>
</organism>
<dbReference type="PANTHER" id="PTHR39944:SF1">
    <property type="entry name" value="CALDESMON-RELATED PROTEIN-RELATED"/>
    <property type="match status" value="1"/>
</dbReference>
<protein>
    <submittedName>
        <fullName evidence="3">(diamondback moth) hypothetical protein</fullName>
    </submittedName>
</protein>
<feature type="compositionally biased region" description="Basic and acidic residues" evidence="2">
    <location>
        <begin position="553"/>
        <end position="582"/>
    </location>
</feature>